<dbReference type="PROSITE" id="PS51419">
    <property type="entry name" value="RAB"/>
    <property type="match status" value="1"/>
</dbReference>
<dbReference type="InterPro" id="IPR027417">
    <property type="entry name" value="P-loop_NTPase"/>
</dbReference>
<dbReference type="SMART" id="SM00175">
    <property type="entry name" value="RAB"/>
    <property type="match status" value="1"/>
</dbReference>
<reference evidence="1 2" key="1">
    <citation type="journal article" date="2017" name="Gigascience">
        <title>Genome sequence of the small brown planthopper, Laodelphax striatellus.</title>
        <authorList>
            <person name="Zhu J."/>
            <person name="Jiang F."/>
            <person name="Wang X."/>
            <person name="Yang P."/>
            <person name="Bao Y."/>
            <person name="Zhao W."/>
            <person name="Wang W."/>
            <person name="Lu H."/>
            <person name="Wang Q."/>
            <person name="Cui N."/>
            <person name="Li J."/>
            <person name="Chen X."/>
            <person name="Luo L."/>
            <person name="Yu J."/>
            <person name="Kang L."/>
            <person name="Cui F."/>
        </authorList>
    </citation>
    <scope>NUCLEOTIDE SEQUENCE [LARGE SCALE GENOMIC DNA]</scope>
    <source>
        <strain evidence="1">Lst14</strain>
    </source>
</reference>
<evidence type="ECO:0008006" key="3">
    <source>
        <dbReference type="Google" id="ProtNLM"/>
    </source>
</evidence>
<dbReference type="InterPro" id="IPR001806">
    <property type="entry name" value="Small_GTPase"/>
</dbReference>
<dbReference type="GO" id="GO:0005525">
    <property type="term" value="F:GTP binding"/>
    <property type="evidence" value="ECO:0007669"/>
    <property type="project" value="InterPro"/>
</dbReference>
<protein>
    <recommendedName>
        <fullName evidence="3">Ras-like protein family member 10B</fullName>
    </recommendedName>
</protein>
<dbReference type="PANTHER" id="PTHR46350:SF2">
    <property type="entry name" value="RAS LIKE FAMILY 10 MEMBER B"/>
    <property type="match status" value="1"/>
</dbReference>
<evidence type="ECO:0000313" key="2">
    <source>
        <dbReference type="Proteomes" id="UP000291343"/>
    </source>
</evidence>
<dbReference type="InParanoid" id="A0A482X8H8"/>
<organism evidence="1 2">
    <name type="scientific">Laodelphax striatellus</name>
    <name type="common">Small brown planthopper</name>
    <name type="synonym">Delphax striatella</name>
    <dbReference type="NCBI Taxonomy" id="195883"/>
    <lineage>
        <taxon>Eukaryota</taxon>
        <taxon>Metazoa</taxon>
        <taxon>Ecdysozoa</taxon>
        <taxon>Arthropoda</taxon>
        <taxon>Hexapoda</taxon>
        <taxon>Insecta</taxon>
        <taxon>Pterygota</taxon>
        <taxon>Neoptera</taxon>
        <taxon>Paraneoptera</taxon>
        <taxon>Hemiptera</taxon>
        <taxon>Auchenorrhyncha</taxon>
        <taxon>Fulgoroidea</taxon>
        <taxon>Delphacidae</taxon>
        <taxon>Criomorphinae</taxon>
        <taxon>Laodelphax</taxon>
    </lineage>
</organism>
<dbReference type="PANTHER" id="PTHR46350">
    <property type="entry name" value="RAS LIKE FAMILY 10 MEMBER B-RELATED"/>
    <property type="match status" value="1"/>
</dbReference>
<dbReference type="SUPFAM" id="SSF52540">
    <property type="entry name" value="P-loop containing nucleoside triphosphate hydrolases"/>
    <property type="match status" value="1"/>
</dbReference>
<dbReference type="SMART" id="SM00173">
    <property type="entry name" value="RAS"/>
    <property type="match status" value="1"/>
</dbReference>
<dbReference type="GO" id="GO:0003924">
    <property type="term" value="F:GTPase activity"/>
    <property type="evidence" value="ECO:0007669"/>
    <property type="project" value="InterPro"/>
</dbReference>
<dbReference type="PROSITE" id="PS51421">
    <property type="entry name" value="RAS"/>
    <property type="match status" value="1"/>
</dbReference>
<dbReference type="SMR" id="A0A482X8H8"/>
<name>A0A482X8H8_LAOST</name>
<dbReference type="Pfam" id="PF00071">
    <property type="entry name" value="Ras"/>
    <property type="match status" value="1"/>
</dbReference>
<comment type="caution">
    <text evidence="1">The sequence shown here is derived from an EMBL/GenBank/DDBJ whole genome shotgun (WGS) entry which is preliminary data.</text>
</comment>
<sequence>MDLVKVIILGAPGVGKTSIVQQFVWNDFSEEYLATEEKHTYYPSVIINDHLYELKISDLPAIPYFPANSFYEWTEYRFYGLRSATAYVLVFDLTNVDTFQYIRTLREQMAESRDMRTVPLLVVTSIISSNNRPKYSNHLKNRIVAKISDHGSEITKWPSAVA</sequence>
<evidence type="ECO:0000313" key="1">
    <source>
        <dbReference type="EMBL" id="RZF42104.1"/>
    </source>
</evidence>
<dbReference type="InterPro" id="IPR052661">
    <property type="entry name" value="Ras-like_GTPase_Reg"/>
</dbReference>
<keyword evidence="2" id="KW-1185">Reference proteome</keyword>
<dbReference type="Proteomes" id="UP000291343">
    <property type="component" value="Unassembled WGS sequence"/>
</dbReference>
<dbReference type="EMBL" id="QKKF02015641">
    <property type="protein sequence ID" value="RZF42104.1"/>
    <property type="molecule type" value="Genomic_DNA"/>
</dbReference>
<dbReference type="Gene3D" id="3.40.50.300">
    <property type="entry name" value="P-loop containing nucleotide triphosphate hydrolases"/>
    <property type="match status" value="1"/>
</dbReference>
<dbReference type="AlphaFoldDB" id="A0A482X8H8"/>
<accession>A0A482X8H8</accession>
<proteinExistence type="predicted"/>
<gene>
    <name evidence="1" type="ORF">LSTR_LSTR006697</name>
</gene>
<dbReference type="STRING" id="195883.A0A482X8H8"/>
<dbReference type="OrthoDB" id="299781at2759"/>